<feature type="domain" description="NAD-dependent epimerase/dehydratase" evidence="1">
    <location>
        <begin position="3"/>
        <end position="225"/>
    </location>
</feature>
<dbReference type="PANTHER" id="PTHR48079:SF6">
    <property type="entry name" value="NAD(P)-BINDING DOMAIN-CONTAINING PROTEIN-RELATED"/>
    <property type="match status" value="1"/>
</dbReference>
<dbReference type="GO" id="GO:0004029">
    <property type="term" value="F:aldehyde dehydrogenase (NAD+) activity"/>
    <property type="evidence" value="ECO:0007669"/>
    <property type="project" value="TreeGrafter"/>
</dbReference>
<name>A0A6L6XRB9_9ACTN</name>
<sequence length="352" mass="37453">MRVAVTGATGNVGSAVVRRLLAGGHDVVGVVRRPPDTPAGPGGVVWVQADLAEECHEALVDAFRGADAVVHLVWGFQPTHRIDYLEAVGVGGTRRVLDAVAEAGVPHLVHQSSIGAYSPRRDSAPVGEDWPTDGIPSSPYSRHKAAAERLLDAFEARSDVAVTRTRPGIISQHPAGSAQLRYFLPTLVPAVALRHVPVLPLDRRLTLQVVHADDVADAIVRAVEGTLPGAFNLVAEPVLGRDDIARALHARPVHVPFPVLRAAASLSWHAHVQPVDAGWVDMARNAPVLDAGRARDELGWVPAHDALDVLAEMVEALSAPGHGDTAVLRPRSIVDGLRRAVRQGPVSQRREP</sequence>
<dbReference type="AlphaFoldDB" id="A0A6L6XRB9"/>
<dbReference type="InterPro" id="IPR001509">
    <property type="entry name" value="Epimerase_deHydtase"/>
</dbReference>
<evidence type="ECO:0000259" key="1">
    <source>
        <dbReference type="Pfam" id="PF01370"/>
    </source>
</evidence>
<dbReference type="SUPFAM" id="SSF51735">
    <property type="entry name" value="NAD(P)-binding Rossmann-fold domains"/>
    <property type="match status" value="1"/>
</dbReference>
<dbReference type="Gene3D" id="3.40.50.720">
    <property type="entry name" value="NAD(P)-binding Rossmann-like Domain"/>
    <property type="match status" value="1"/>
</dbReference>
<protein>
    <submittedName>
        <fullName evidence="2">NAD-dependent epimerase/dehydratase family protein</fullName>
    </submittedName>
</protein>
<organism evidence="2 3">
    <name type="scientific">Nocardioides agri</name>
    <dbReference type="NCBI Taxonomy" id="2682843"/>
    <lineage>
        <taxon>Bacteria</taxon>
        <taxon>Bacillati</taxon>
        <taxon>Actinomycetota</taxon>
        <taxon>Actinomycetes</taxon>
        <taxon>Propionibacteriales</taxon>
        <taxon>Nocardioidaceae</taxon>
        <taxon>Nocardioides</taxon>
    </lineage>
</organism>
<gene>
    <name evidence="2" type="ORF">GON03_03005</name>
</gene>
<dbReference type="InterPro" id="IPR036291">
    <property type="entry name" value="NAD(P)-bd_dom_sf"/>
</dbReference>
<dbReference type="Proteomes" id="UP000473525">
    <property type="component" value="Unassembled WGS sequence"/>
</dbReference>
<accession>A0A6L6XRB9</accession>
<dbReference type="InterPro" id="IPR051783">
    <property type="entry name" value="NAD(P)-dependent_oxidoreduct"/>
</dbReference>
<keyword evidence="3" id="KW-1185">Reference proteome</keyword>
<dbReference type="EMBL" id="WSEK01000004">
    <property type="protein sequence ID" value="MVQ48135.1"/>
    <property type="molecule type" value="Genomic_DNA"/>
</dbReference>
<comment type="caution">
    <text evidence="2">The sequence shown here is derived from an EMBL/GenBank/DDBJ whole genome shotgun (WGS) entry which is preliminary data.</text>
</comment>
<dbReference type="GO" id="GO:0005737">
    <property type="term" value="C:cytoplasm"/>
    <property type="evidence" value="ECO:0007669"/>
    <property type="project" value="TreeGrafter"/>
</dbReference>
<reference evidence="2 3" key="1">
    <citation type="submission" date="2019-12" db="EMBL/GenBank/DDBJ databases">
        <authorList>
            <person name="Huq M.A."/>
        </authorList>
    </citation>
    <scope>NUCLEOTIDE SEQUENCE [LARGE SCALE GENOMIC DNA]</scope>
    <source>
        <strain evidence="2 3">MAH-18</strain>
    </source>
</reference>
<dbReference type="Pfam" id="PF01370">
    <property type="entry name" value="Epimerase"/>
    <property type="match status" value="1"/>
</dbReference>
<proteinExistence type="predicted"/>
<evidence type="ECO:0000313" key="2">
    <source>
        <dbReference type="EMBL" id="MVQ48135.1"/>
    </source>
</evidence>
<evidence type="ECO:0000313" key="3">
    <source>
        <dbReference type="Proteomes" id="UP000473525"/>
    </source>
</evidence>
<dbReference type="PANTHER" id="PTHR48079">
    <property type="entry name" value="PROTEIN YEEZ"/>
    <property type="match status" value="1"/>
</dbReference>